<keyword evidence="2" id="KW-0689">Ribosomal protein</keyword>
<proteinExistence type="predicted"/>
<evidence type="ECO:0000313" key="2">
    <source>
        <dbReference type="EMBL" id="SCU73006.1"/>
    </source>
</evidence>
<dbReference type="RefSeq" id="XP_067083446.1">
    <property type="nucleotide sequence ID" value="XM_067227345.1"/>
</dbReference>
<dbReference type="GO" id="GO:0005840">
    <property type="term" value="C:ribosome"/>
    <property type="evidence" value="ECO:0007669"/>
    <property type="project" value="UniProtKB-KW"/>
</dbReference>
<dbReference type="VEuPathDB" id="TriTrypDB:TEOVI_000459000"/>
<feature type="compositionally biased region" description="Basic and acidic residues" evidence="1">
    <location>
        <begin position="118"/>
        <end position="138"/>
    </location>
</feature>
<accession>A0A1G4IKF7</accession>
<dbReference type="Proteomes" id="UP000195570">
    <property type="component" value="Unassembled WGS sequence"/>
</dbReference>
<keyword evidence="2" id="KW-0687">Ribonucleoprotein</keyword>
<feature type="region of interest" description="Disordered" evidence="1">
    <location>
        <begin position="357"/>
        <end position="397"/>
    </location>
</feature>
<dbReference type="GeneID" id="92378530"/>
<dbReference type="AlphaFoldDB" id="A0A1G4IKF7"/>
<gene>
    <name evidence="2" type="ORF">TEOVI_000459000</name>
</gene>
<reference evidence="2" key="1">
    <citation type="submission" date="2016-09" db="EMBL/GenBank/DDBJ databases">
        <authorList>
            <person name="Hebert L."/>
            <person name="Moumen B."/>
        </authorList>
    </citation>
    <scope>NUCLEOTIDE SEQUENCE [LARGE SCALE GENOMIC DNA]</scope>
    <source>
        <strain evidence="2">OVI</strain>
    </source>
</reference>
<feature type="region of interest" description="Disordered" evidence="1">
    <location>
        <begin position="117"/>
        <end position="144"/>
    </location>
</feature>
<comment type="caution">
    <text evidence="2">The sequence shown here is derived from an EMBL/GenBank/DDBJ whole genome shotgun (WGS) entry which is preliminary data.</text>
</comment>
<organism evidence="2 3">
    <name type="scientific">Trypanosoma equiperdum</name>
    <dbReference type="NCBI Taxonomy" id="5694"/>
    <lineage>
        <taxon>Eukaryota</taxon>
        <taxon>Discoba</taxon>
        <taxon>Euglenozoa</taxon>
        <taxon>Kinetoplastea</taxon>
        <taxon>Metakinetoplastina</taxon>
        <taxon>Trypanosomatida</taxon>
        <taxon>Trypanosomatidae</taxon>
        <taxon>Trypanosoma</taxon>
    </lineage>
</organism>
<name>A0A1G4IKF7_TRYEQ</name>
<evidence type="ECO:0000313" key="3">
    <source>
        <dbReference type="Proteomes" id="UP000195570"/>
    </source>
</evidence>
<sequence>MRRCSFASTCRYRSADDVPLGLGSAYVWTCRNITSRGQFNPIHNFSYAMERGVRARDVKAFEKLITNPGPLRVAYTPDYLDWLHRCYKAKGTYMDARAVAEKKFNGNIVSSELSAAVNRREGKRGDTRGDTVDNDHHNLPGAPPPGMFLRPAHSFRRLAGELKRRRAQSILDEVARAQGMLDLFERQPHFPAIHIDRCSRFHLVELFKEMVLERSLDSNMIWEKALLYRAILSERKPSYPTSFHYIFTAVEDTVFAPTISTPMEMAGSGGEGHDRSSHPLAAKCPTLEAYYYYVYLVKKYYIDNAVEAHVVLRCHREPNAADLLFSNPPPKDDTEIMKAVELLRNADIQRGVAAAAAVSDPTLPPGGEGTVIGNSDNKKNSEKPSEGSRGRPARPPVLPGAYPPIDMLWRCEENLPLLKVLLFGEFNLIVSENPFVKFPSAHGFLTRPYSTDSSRTLADGMSLANVMAEKRGHLLPSLPRNTATSIDARAQDIRRLQQKHHRDDIVSFQKLLRSTHAEDSPSAFSSYSDWSYFNPRAVRAEERDRLTRKAVEALKLYDSATNDIYRHSFEDVQACHTQRVTERDRTMPPYLPTLPHFVAIIKKDPHISFLLHIGLPDRNSSEEGSAKHKGLEKRIYYLARALYHTALEYHNETVRRVNRQKVNVAASLLDNFVEQEWTTILRDKHDVTDVTKTLDDTQNDKKQLARRLGRYMLFANRTLDDTGFPTDARADDYTRWMAPPSVGKVSL</sequence>
<keyword evidence="3" id="KW-1185">Reference proteome</keyword>
<feature type="compositionally biased region" description="Basic and acidic residues" evidence="1">
    <location>
        <begin position="376"/>
        <end position="389"/>
    </location>
</feature>
<protein>
    <submittedName>
        <fullName evidence="2">Mitochondrial SSU ribosomal protein, putative</fullName>
    </submittedName>
</protein>
<evidence type="ECO:0000256" key="1">
    <source>
        <dbReference type="SAM" id="MobiDB-lite"/>
    </source>
</evidence>
<dbReference type="EMBL" id="CZPT02001954">
    <property type="protein sequence ID" value="SCU73006.1"/>
    <property type="molecule type" value="Genomic_DNA"/>
</dbReference>